<comment type="caution">
    <text evidence="2">The sequence shown here is derived from an EMBL/GenBank/DDBJ whole genome shotgun (WGS) entry which is preliminary data.</text>
</comment>
<feature type="chain" id="PRO_5045962500" description="DUF3828 domain-containing protein" evidence="1">
    <location>
        <begin position="24"/>
        <end position="115"/>
    </location>
</feature>
<dbReference type="RefSeq" id="WP_330128734.1">
    <property type="nucleotide sequence ID" value="NZ_JAUHLI010000008.1"/>
</dbReference>
<proteinExistence type="predicted"/>
<keyword evidence="3" id="KW-1185">Reference proteome</keyword>
<dbReference type="Proteomes" id="UP001336314">
    <property type="component" value="Unassembled WGS sequence"/>
</dbReference>
<evidence type="ECO:0000313" key="3">
    <source>
        <dbReference type="Proteomes" id="UP001336314"/>
    </source>
</evidence>
<evidence type="ECO:0000256" key="1">
    <source>
        <dbReference type="SAM" id="SignalP"/>
    </source>
</evidence>
<reference evidence="2 3" key="1">
    <citation type="submission" date="2023-07" db="EMBL/GenBank/DDBJ databases">
        <title>Alkalimonas sp., MEB108 novel, alkaliphilic bacterium isolated from Lonar Lake, India.</title>
        <authorList>
            <person name="Joshi A."/>
            <person name="Thite S."/>
        </authorList>
    </citation>
    <scope>NUCLEOTIDE SEQUENCE [LARGE SCALE GENOMIC DNA]</scope>
    <source>
        <strain evidence="2 3">MEB108</strain>
    </source>
</reference>
<evidence type="ECO:0000313" key="2">
    <source>
        <dbReference type="EMBL" id="MEE2001637.1"/>
    </source>
</evidence>
<feature type="signal peptide" evidence="1">
    <location>
        <begin position="1"/>
        <end position="23"/>
    </location>
</feature>
<gene>
    <name evidence="2" type="ORF">QWY20_09250</name>
</gene>
<keyword evidence="1" id="KW-0732">Signal</keyword>
<protein>
    <recommendedName>
        <fullName evidence="4">DUF3828 domain-containing protein</fullName>
    </recommendedName>
</protein>
<dbReference type="EMBL" id="JAUHLI010000008">
    <property type="protein sequence ID" value="MEE2001637.1"/>
    <property type="molecule type" value="Genomic_DNA"/>
</dbReference>
<evidence type="ECO:0008006" key="4">
    <source>
        <dbReference type="Google" id="ProtNLM"/>
    </source>
</evidence>
<accession>A0ABU7J5I0</accession>
<name>A0ABU7J5I0_9GAMM</name>
<sequence>MRLSPAKLALSFIMLFATAGVQAAVNFDQWQKPQDAREFARLDDKLPAVLSYFSQQSQQALQQFYLQQLGEPTSQRQRYGQLELHYHQSQQRIRIIISEQQQWRQVDMMVLPASD</sequence>
<organism evidence="2 3">
    <name type="scientific">Alkalimonas cellulosilytica</name>
    <dbReference type="NCBI Taxonomy" id="3058395"/>
    <lineage>
        <taxon>Bacteria</taxon>
        <taxon>Pseudomonadati</taxon>
        <taxon>Pseudomonadota</taxon>
        <taxon>Gammaproteobacteria</taxon>
        <taxon>Alkalimonas</taxon>
    </lineage>
</organism>